<keyword evidence="5" id="KW-0547">Nucleotide-binding</keyword>
<feature type="transmembrane region" description="Helical" evidence="11">
    <location>
        <begin position="272"/>
        <end position="293"/>
    </location>
</feature>
<keyword evidence="4 11" id="KW-0812">Transmembrane</keyword>
<dbReference type="SUPFAM" id="SSF90123">
    <property type="entry name" value="ABC transporter transmembrane region"/>
    <property type="match status" value="1"/>
</dbReference>
<dbReference type="OrthoDB" id="9806127at2"/>
<feature type="transmembrane region" description="Helical" evidence="11">
    <location>
        <begin position="125"/>
        <end position="148"/>
    </location>
</feature>
<dbReference type="Gene3D" id="1.20.1560.10">
    <property type="entry name" value="ABC transporter type 1, transmembrane domain"/>
    <property type="match status" value="1"/>
</dbReference>
<dbReference type="InterPro" id="IPR039421">
    <property type="entry name" value="Type_1_exporter"/>
</dbReference>
<dbReference type="SMART" id="SM00382">
    <property type="entry name" value="AAA"/>
    <property type="match status" value="1"/>
</dbReference>
<keyword evidence="15" id="KW-1185">Reference proteome</keyword>
<keyword evidence="2" id="KW-0813">Transport</keyword>
<dbReference type="GO" id="GO:0140359">
    <property type="term" value="F:ABC-type transporter activity"/>
    <property type="evidence" value="ECO:0007669"/>
    <property type="project" value="InterPro"/>
</dbReference>
<evidence type="ECO:0000256" key="6">
    <source>
        <dbReference type="ARBA" id="ARBA00022840"/>
    </source>
</evidence>
<dbReference type="SUPFAM" id="SSF52540">
    <property type="entry name" value="P-loop containing nucleoside triphosphate hydrolases"/>
    <property type="match status" value="1"/>
</dbReference>
<dbReference type="PROSITE" id="PS00211">
    <property type="entry name" value="ABC_TRANSPORTER_1"/>
    <property type="match status" value="1"/>
</dbReference>
<feature type="region of interest" description="Disordered" evidence="10">
    <location>
        <begin position="346"/>
        <end position="369"/>
    </location>
</feature>
<proteinExistence type="inferred from homology"/>
<evidence type="ECO:0000313" key="15">
    <source>
        <dbReference type="Proteomes" id="UP000291469"/>
    </source>
</evidence>
<evidence type="ECO:0000256" key="10">
    <source>
        <dbReference type="SAM" id="MobiDB-lite"/>
    </source>
</evidence>
<feature type="transmembrane region" description="Helical" evidence="11">
    <location>
        <begin position="51"/>
        <end position="73"/>
    </location>
</feature>
<dbReference type="Pfam" id="PF00005">
    <property type="entry name" value="ABC_tran"/>
    <property type="match status" value="1"/>
</dbReference>
<protein>
    <submittedName>
        <fullName evidence="14">ABC transporter ATP-binding protein</fullName>
    </submittedName>
</protein>
<evidence type="ECO:0000256" key="8">
    <source>
        <dbReference type="ARBA" id="ARBA00023136"/>
    </source>
</evidence>
<feature type="domain" description="ABC transmembrane type-1" evidence="13">
    <location>
        <begin position="11"/>
        <end position="298"/>
    </location>
</feature>
<evidence type="ECO:0000259" key="13">
    <source>
        <dbReference type="PROSITE" id="PS50929"/>
    </source>
</evidence>
<dbReference type="InterPro" id="IPR003593">
    <property type="entry name" value="AAA+_ATPase"/>
</dbReference>
<dbReference type="InterPro" id="IPR011527">
    <property type="entry name" value="ABC1_TM_dom"/>
</dbReference>
<dbReference type="PANTHER" id="PTHR24221">
    <property type="entry name" value="ATP-BINDING CASSETTE SUB-FAMILY B"/>
    <property type="match status" value="1"/>
</dbReference>
<evidence type="ECO:0000256" key="9">
    <source>
        <dbReference type="ARBA" id="ARBA00023455"/>
    </source>
</evidence>
<dbReference type="InterPro" id="IPR036640">
    <property type="entry name" value="ABC1_TM_sf"/>
</dbReference>
<evidence type="ECO:0000313" key="14">
    <source>
        <dbReference type="EMBL" id="QBI22162.1"/>
    </source>
</evidence>
<dbReference type="FunFam" id="3.40.50.300:FF:000221">
    <property type="entry name" value="Multidrug ABC transporter ATP-binding protein"/>
    <property type="match status" value="1"/>
</dbReference>
<feature type="domain" description="ABC transporter" evidence="12">
    <location>
        <begin position="357"/>
        <end position="589"/>
    </location>
</feature>
<evidence type="ECO:0000256" key="4">
    <source>
        <dbReference type="ARBA" id="ARBA00022692"/>
    </source>
</evidence>
<evidence type="ECO:0000256" key="3">
    <source>
        <dbReference type="ARBA" id="ARBA00022475"/>
    </source>
</evidence>
<evidence type="ECO:0000256" key="11">
    <source>
        <dbReference type="SAM" id="Phobius"/>
    </source>
</evidence>
<evidence type="ECO:0000256" key="5">
    <source>
        <dbReference type="ARBA" id="ARBA00022741"/>
    </source>
</evidence>
<dbReference type="GO" id="GO:0034040">
    <property type="term" value="F:ATPase-coupled lipid transmembrane transporter activity"/>
    <property type="evidence" value="ECO:0007669"/>
    <property type="project" value="TreeGrafter"/>
</dbReference>
<dbReference type="PROSITE" id="PS50929">
    <property type="entry name" value="ABC_TM1F"/>
    <property type="match status" value="1"/>
</dbReference>
<sequence length="607" mass="64860">MGIREEPRSFAIAVTGSAVYGLATVGSAIVLGAVIDRVVEPAFIQDETSTLALAAAAAALAGVAFAKAAGIVVRKVAATWMQAALHARYRKRITRQYTRLPLSWHRRHTTGELLSNANADVEATFWPIAPLPLTCGVVVMLVGSGVALVATDPWMAAVGIAVAPIISFVNWRFNTAMRGPATRAQQKRADVAEVAHESFDGALVVKTLGRESEETQRFREEADELRDELIRFGRIKAVFDPLMEALPALTILGLLVVGGLRLEQGAISTGDLVLVGYLFTLLAFPLRAIGMILSDLPRSVVGWNRVERVLKAESDEPDGEADLPRADGRPADLALDEVRYVYEDPGARETLGGAPGSRPRSAEEDPRAEAALRDVTFDVPAGRTVALVGPTGAGKSTIASLLVRLADPAGGSVAVDGADVRELRRAALTRDVAVVLQHAFLFDDTIRENVTLGADVDDDEVWQALRVAQAEGFVSELDHGLDTVVGERGTTLSGGQRQRVALARALVRRPRLLVLDDATSSVDPSVEAAILAGLREAELPATILVVAYRRATIALADEIVYVERGRVVDRGSHDDLFARVPGYRHLVSAYDRAERAGGSDTSHGGRG</sequence>
<comment type="subcellular location">
    <subcellularLocation>
        <location evidence="1">Cell inner membrane</location>
        <topology evidence="1">Multi-pass membrane protein</topology>
    </subcellularLocation>
</comment>
<gene>
    <name evidence="14" type="ORF">ER308_20735</name>
</gene>
<evidence type="ECO:0000256" key="7">
    <source>
        <dbReference type="ARBA" id="ARBA00022989"/>
    </source>
</evidence>
<dbReference type="InterPro" id="IPR027417">
    <property type="entry name" value="P-loop_NTPase"/>
</dbReference>
<dbReference type="InterPro" id="IPR003439">
    <property type="entry name" value="ABC_transporter-like_ATP-bd"/>
</dbReference>
<dbReference type="Pfam" id="PF00664">
    <property type="entry name" value="ABC_membrane"/>
    <property type="match status" value="1"/>
</dbReference>
<keyword evidence="6 14" id="KW-0067">ATP-binding</keyword>
<comment type="similarity">
    <text evidence="9">Belongs to the ABC transporter superfamily. Siderophore-Fe(3+) uptake transporter (SIUT) (TC 3.A.1.21) family.</text>
</comment>
<dbReference type="GO" id="GO:0005524">
    <property type="term" value="F:ATP binding"/>
    <property type="evidence" value="ECO:0007669"/>
    <property type="project" value="UniProtKB-KW"/>
</dbReference>
<dbReference type="Proteomes" id="UP000291469">
    <property type="component" value="Chromosome"/>
</dbReference>
<feature type="transmembrane region" description="Helical" evidence="11">
    <location>
        <begin position="154"/>
        <end position="173"/>
    </location>
</feature>
<keyword evidence="8 11" id="KW-0472">Membrane</keyword>
<evidence type="ECO:0000256" key="2">
    <source>
        <dbReference type="ARBA" id="ARBA00022448"/>
    </source>
</evidence>
<reference evidence="14 15" key="1">
    <citation type="submission" date="2019-01" db="EMBL/GenBank/DDBJ databases">
        <title>Egibacter rhizosphaerae EGI 80759T.</title>
        <authorList>
            <person name="Chen D.-D."/>
            <person name="Tian Y."/>
            <person name="Jiao J.-Y."/>
            <person name="Zhang X.-T."/>
            <person name="Zhang Y.-G."/>
            <person name="Zhang Y."/>
            <person name="Xiao M."/>
            <person name="Shu W.-S."/>
            <person name="Li W.-J."/>
        </authorList>
    </citation>
    <scope>NUCLEOTIDE SEQUENCE [LARGE SCALE GENOMIC DNA]</scope>
    <source>
        <strain evidence="14 15">EGI 80759</strain>
    </source>
</reference>
<keyword evidence="7 11" id="KW-1133">Transmembrane helix</keyword>
<evidence type="ECO:0000259" key="12">
    <source>
        <dbReference type="PROSITE" id="PS50893"/>
    </source>
</evidence>
<dbReference type="KEGG" id="erz:ER308_20735"/>
<feature type="transmembrane region" description="Helical" evidence="11">
    <location>
        <begin position="12"/>
        <end position="35"/>
    </location>
</feature>
<dbReference type="PANTHER" id="PTHR24221:SF654">
    <property type="entry name" value="ATP-BINDING CASSETTE SUB-FAMILY B MEMBER 6"/>
    <property type="match status" value="1"/>
</dbReference>
<dbReference type="InterPro" id="IPR017871">
    <property type="entry name" value="ABC_transporter-like_CS"/>
</dbReference>
<dbReference type="AlphaFoldDB" id="A0A411YLT6"/>
<organism evidence="14 15">
    <name type="scientific">Egibacter rhizosphaerae</name>
    <dbReference type="NCBI Taxonomy" id="1670831"/>
    <lineage>
        <taxon>Bacteria</taxon>
        <taxon>Bacillati</taxon>
        <taxon>Actinomycetota</taxon>
        <taxon>Nitriliruptoria</taxon>
        <taxon>Egibacterales</taxon>
        <taxon>Egibacteraceae</taxon>
        <taxon>Egibacter</taxon>
    </lineage>
</organism>
<feature type="compositionally biased region" description="Basic and acidic residues" evidence="10">
    <location>
        <begin position="360"/>
        <end position="369"/>
    </location>
</feature>
<dbReference type="EMBL" id="CP036402">
    <property type="protein sequence ID" value="QBI22162.1"/>
    <property type="molecule type" value="Genomic_DNA"/>
</dbReference>
<name>A0A411YLT6_9ACTN</name>
<keyword evidence="3" id="KW-1003">Cell membrane</keyword>
<dbReference type="PROSITE" id="PS50893">
    <property type="entry name" value="ABC_TRANSPORTER_2"/>
    <property type="match status" value="1"/>
</dbReference>
<dbReference type="Gene3D" id="3.40.50.300">
    <property type="entry name" value="P-loop containing nucleotide triphosphate hydrolases"/>
    <property type="match status" value="1"/>
</dbReference>
<dbReference type="GO" id="GO:0005886">
    <property type="term" value="C:plasma membrane"/>
    <property type="evidence" value="ECO:0007669"/>
    <property type="project" value="UniProtKB-SubCell"/>
</dbReference>
<dbReference type="GO" id="GO:0016887">
    <property type="term" value="F:ATP hydrolysis activity"/>
    <property type="evidence" value="ECO:0007669"/>
    <property type="project" value="InterPro"/>
</dbReference>
<accession>A0A411YLT6</accession>
<evidence type="ECO:0000256" key="1">
    <source>
        <dbReference type="ARBA" id="ARBA00004429"/>
    </source>
</evidence>